<dbReference type="PROSITE" id="PS00782">
    <property type="entry name" value="TFIIB"/>
    <property type="match status" value="1"/>
</dbReference>
<dbReference type="GO" id="GO:0005634">
    <property type="term" value="C:nucleus"/>
    <property type="evidence" value="ECO:0007669"/>
    <property type="project" value="TreeGrafter"/>
</dbReference>
<keyword evidence="3" id="KW-0677">Repeat</keyword>
<dbReference type="SUPFAM" id="SSF57783">
    <property type="entry name" value="Zinc beta-ribbon"/>
    <property type="match status" value="1"/>
</dbReference>
<evidence type="ECO:0000256" key="5">
    <source>
        <dbReference type="ARBA" id="ARBA00023163"/>
    </source>
</evidence>
<protein>
    <recommendedName>
        <fullName evidence="2">Transcription initiation factor IIB</fullName>
    </recommendedName>
    <alternativeName>
        <fullName evidence="6">General transcription factor TFIIB</fullName>
    </alternativeName>
</protein>
<dbReference type="FunFam" id="1.10.472.170:FF:000001">
    <property type="entry name" value="Transcription initiation factor IIB"/>
    <property type="match status" value="1"/>
</dbReference>
<dbReference type="GO" id="GO:0008270">
    <property type="term" value="F:zinc ion binding"/>
    <property type="evidence" value="ECO:0007669"/>
    <property type="project" value="UniProtKB-KW"/>
</dbReference>
<gene>
    <name evidence="12" type="ORF">CC80DRAFT_489677</name>
</gene>
<dbReference type="OrthoDB" id="25790at2759"/>
<dbReference type="SUPFAM" id="SSF47954">
    <property type="entry name" value="Cyclin-like"/>
    <property type="match status" value="2"/>
</dbReference>
<evidence type="ECO:0000313" key="13">
    <source>
        <dbReference type="Proteomes" id="UP000800035"/>
    </source>
</evidence>
<dbReference type="GO" id="GO:0097550">
    <property type="term" value="C:transcription preinitiation complex"/>
    <property type="evidence" value="ECO:0007669"/>
    <property type="project" value="TreeGrafter"/>
</dbReference>
<dbReference type="InterPro" id="IPR000812">
    <property type="entry name" value="TFIIB"/>
</dbReference>
<evidence type="ECO:0000256" key="2">
    <source>
        <dbReference type="ARBA" id="ARBA00013932"/>
    </source>
</evidence>
<dbReference type="Proteomes" id="UP000800035">
    <property type="component" value="Unassembled WGS sequence"/>
</dbReference>
<dbReference type="PANTHER" id="PTHR11618">
    <property type="entry name" value="TRANSCRIPTION INITIATION FACTOR IIB-RELATED"/>
    <property type="match status" value="1"/>
</dbReference>
<dbReference type="PROSITE" id="PS51134">
    <property type="entry name" value="ZF_TFIIB"/>
    <property type="match status" value="1"/>
</dbReference>
<feature type="region of interest" description="Disordered" evidence="10">
    <location>
        <begin position="1"/>
        <end position="28"/>
    </location>
</feature>
<keyword evidence="9" id="KW-0862">Zinc</keyword>
<evidence type="ECO:0000256" key="6">
    <source>
        <dbReference type="ARBA" id="ARBA00031706"/>
    </source>
</evidence>
<dbReference type="GO" id="GO:0016251">
    <property type="term" value="F:RNA polymerase II general transcription initiation factor activity"/>
    <property type="evidence" value="ECO:0007669"/>
    <property type="project" value="TreeGrafter"/>
</dbReference>
<reference evidence="12" key="1">
    <citation type="journal article" date="2020" name="Stud. Mycol.">
        <title>101 Dothideomycetes genomes: a test case for predicting lifestyles and emergence of pathogens.</title>
        <authorList>
            <person name="Haridas S."/>
            <person name="Albert R."/>
            <person name="Binder M."/>
            <person name="Bloem J."/>
            <person name="Labutti K."/>
            <person name="Salamov A."/>
            <person name="Andreopoulos B."/>
            <person name="Baker S."/>
            <person name="Barry K."/>
            <person name="Bills G."/>
            <person name="Bluhm B."/>
            <person name="Cannon C."/>
            <person name="Castanera R."/>
            <person name="Culley D."/>
            <person name="Daum C."/>
            <person name="Ezra D."/>
            <person name="Gonzalez J."/>
            <person name="Henrissat B."/>
            <person name="Kuo A."/>
            <person name="Liang C."/>
            <person name="Lipzen A."/>
            <person name="Lutzoni F."/>
            <person name="Magnuson J."/>
            <person name="Mondo S."/>
            <person name="Nolan M."/>
            <person name="Ohm R."/>
            <person name="Pangilinan J."/>
            <person name="Park H.-J."/>
            <person name="Ramirez L."/>
            <person name="Alfaro M."/>
            <person name="Sun H."/>
            <person name="Tritt A."/>
            <person name="Yoshinaga Y."/>
            <person name="Zwiers L.-H."/>
            <person name="Turgeon B."/>
            <person name="Goodwin S."/>
            <person name="Spatafora J."/>
            <person name="Crous P."/>
            <person name="Grigoriev I."/>
        </authorList>
    </citation>
    <scope>NUCLEOTIDE SEQUENCE</scope>
    <source>
        <strain evidence="12">CBS 675.92</strain>
    </source>
</reference>
<evidence type="ECO:0000256" key="1">
    <source>
        <dbReference type="ARBA" id="ARBA00010857"/>
    </source>
</evidence>
<keyword evidence="4" id="KW-0805">Transcription regulation</keyword>
<dbReference type="Gene3D" id="1.10.472.170">
    <property type="match status" value="1"/>
</dbReference>
<dbReference type="AlphaFoldDB" id="A0A6A5UEM0"/>
<dbReference type="CDD" id="cd20551">
    <property type="entry name" value="CYCLIN_TFIIB_rpt1"/>
    <property type="match status" value="1"/>
</dbReference>
<sequence length="368" mass="40378">MSYAPDGRLLSPGEVIVDEAPARSPEDEPWREELDVLLICPDCREMPPNLVENFSVGDTICGSCGRVLSERNLDYRSEWRTFSNDDQGNDDPSRVGDAANPLLNGSQLQTEISFGDGNTRHRDLSRAQNKSNHDKTNKSLQNAYSQIGALCESFQISKPVAETAKLLFKMTDDGKVFKGKSQDAVIAGCIFIACRQHDMGRSFREIYKLTKVTKKEIGRTFKTLESYLQQQQRKEGNANKMAGSGAIISNSAFKQTKATSASELIIRACNKLGLNTQTSIVAQECAERVANNHVAAGRSPLSIAGACIYLVANIMGHPKTPKDIGQAVEVSDGTIRTAYKLLHQSLDVILDEEAWRKRGADLSKVPPA</sequence>
<evidence type="ECO:0000256" key="10">
    <source>
        <dbReference type="SAM" id="MobiDB-lite"/>
    </source>
</evidence>
<dbReference type="Pfam" id="PF00382">
    <property type="entry name" value="TFIIB"/>
    <property type="match status" value="2"/>
</dbReference>
<evidence type="ECO:0000256" key="7">
    <source>
        <dbReference type="ARBA" id="ARBA00056616"/>
    </source>
</evidence>
<keyword evidence="9" id="KW-0479">Metal-binding</keyword>
<comment type="subunit">
    <text evidence="8">Associates with TFIID-IIA (DA complex) to form TFIID-IIA-IIB (DAB-complex) which is then recognized by polymerase II.</text>
</comment>
<feature type="region of interest" description="Disordered" evidence="10">
    <location>
        <begin position="113"/>
        <end position="137"/>
    </location>
</feature>
<feature type="domain" description="TFIIB-type" evidence="11">
    <location>
        <begin position="35"/>
        <end position="69"/>
    </location>
</feature>
<dbReference type="InterPro" id="IPR013137">
    <property type="entry name" value="Znf_TFIIB"/>
</dbReference>
<dbReference type="InterPro" id="IPR023486">
    <property type="entry name" value="TFIIB_CS"/>
</dbReference>
<keyword evidence="12" id="KW-0396">Initiation factor</keyword>
<dbReference type="EMBL" id="ML976984">
    <property type="protein sequence ID" value="KAF1959557.1"/>
    <property type="molecule type" value="Genomic_DNA"/>
</dbReference>
<dbReference type="GO" id="GO:0017025">
    <property type="term" value="F:TBP-class protein binding"/>
    <property type="evidence" value="ECO:0007669"/>
    <property type="project" value="InterPro"/>
</dbReference>
<dbReference type="GO" id="GO:0051123">
    <property type="term" value="P:RNA polymerase II preinitiation complex assembly"/>
    <property type="evidence" value="ECO:0007669"/>
    <property type="project" value="UniProtKB-ARBA"/>
</dbReference>
<keyword evidence="12" id="KW-0648">Protein biosynthesis</keyword>
<dbReference type="PANTHER" id="PTHR11618:SF13">
    <property type="entry name" value="TRANSCRIPTION INITIATION FACTOR IIB"/>
    <property type="match status" value="1"/>
</dbReference>
<dbReference type="PRINTS" id="PR00685">
    <property type="entry name" value="TIFACTORIIB"/>
</dbReference>
<keyword evidence="9" id="KW-0863">Zinc-finger</keyword>
<keyword evidence="5" id="KW-0804">Transcription</keyword>
<proteinExistence type="inferred from homology"/>
<accession>A0A6A5UEM0</accession>
<evidence type="ECO:0000313" key="12">
    <source>
        <dbReference type="EMBL" id="KAF1959557.1"/>
    </source>
</evidence>
<comment type="function">
    <text evidence="7">General factor that plays a major role in the activation of eukaryotic genes transcribed by RNA polymerase II.</text>
</comment>
<feature type="region of interest" description="Disordered" evidence="10">
    <location>
        <begin position="81"/>
        <end position="101"/>
    </location>
</feature>
<dbReference type="FunFam" id="1.10.472.10:FF:000141">
    <property type="entry name" value="Transcription initiation factor IIB"/>
    <property type="match status" value="1"/>
</dbReference>
<evidence type="ECO:0000259" key="11">
    <source>
        <dbReference type="PROSITE" id="PS51134"/>
    </source>
</evidence>
<name>A0A6A5UEM0_9PLEO</name>
<dbReference type="Gene3D" id="1.10.472.10">
    <property type="entry name" value="Cyclin-like"/>
    <property type="match status" value="1"/>
</dbReference>
<dbReference type="SMART" id="SM00385">
    <property type="entry name" value="CYCLIN"/>
    <property type="match status" value="2"/>
</dbReference>
<dbReference type="InterPro" id="IPR013763">
    <property type="entry name" value="Cyclin-like_dom"/>
</dbReference>
<evidence type="ECO:0000256" key="3">
    <source>
        <dbReference type="ARBA" id="ARBA00022737"/>
    </source>
</evidence>
<dbReference type="Pfam" id="PF08271">
    <property type="entry name" value="Zn_Ribbon_TF"/>
    <property type="match status" value="1"/>
</dbReference>
<dbReference type="InterPro" id="IPR013150">
    <property type="entry name" value="TFIIB_cyclin"/>
</dbReference>
<dbReference type="InterPro" id="IPR036915">
    <property type="entry name" value="Cyclin-like_sf"/>
</dbReference>
<evidence type="ECO:0000256" key="9">
    <source>
        <dbReference type="PROSITE-ProRule" id="PRU00469"/>
    </source>
</evidence>
<organism evidence="12 13">
    <name type="scientific">Byssothecium circinans</name>
    <dbReference type="NCBI Taxonomy" id="147558"/>
    <lineage>
        <taxon>Eukaryota</taxon>
        <taxon>Fungi</taxon>
        <taxon>Dikarya</taxon>
        <taxon>Ascomycota</taxon>
        <taxon>Pezizomycotina</taxon>
        <taxon>Dothideomycetes</taxon>
        <taxon>Pleosporomycetidae</taxon>
        <taxon>Pleosporales</taxon>
        <taxon>Massarineae</taxon>
        <taxon>Massarinaceae</taxon>
        <taxon>Byssothecium</taxon>
    </lineage>
</organism>
<feature type="compositionally biased region" description="Basic and acidic residues" evidence="10">
    <location>
        <begin position="118"/>
        <end position="137"/>
    </location>
</feature>
<evidence type="ECO:0000256" key="8">
    <source>
        <dbReference type="ARBA" id="ARBA00066213"/>
    </source>
</evidence>
<evidence type="ECO:0000256" key="4">
    <source>
        <dbReference type="ARBA" id="ARBA00023015"/>
    </source>
</evidence>
<comment type="similarity">
    <text evidence="1">Belongs to the TFIIB family.</text>
</comment>
<dbReference type="GO" id="GO:0003743">
    <property type="term" value="F:translation initiation factor activity"/>
    <property type="evidence" value="ECO:0007669"/>
    <property type="project" value="UniProtKB-KW"/>
</dbReference>
<keyword evidence="13" id="KW-1185">Reference proteome</keyword>